<dbReference type="AlphaFoldDB" id="A0AA97I000"/>
<feature type="signal peptide" evidence="1">
    <location>
        <begin position="1"/>
        <end position="21"/>
    </location>
</feature>
<sequence length="199" mass="22016">MRVAFLPVAVGIMLTTSSVAAQETAVIDLNAKPAPFSQSDYDNLLACTLREQPEKTRRYSEYHLLRRNNQTVEENEADPDSGLMMEAIGDCFEFENGKPIPFSLNALVSDWGKAYEVYGRSGIQGTMVFKNAAELADCAVLYHRALVDEMLSLPRPMGAIQYLNDFMGSQCLTEGAVKLNLDEFYAAIDQQIKDDGAAE</sequence>
<reference evidence="2 3" key="1">
    <citation type="submission" date="2023-10" db="EMBL/GenBank/DDBJ databases">
        <title>Complete genome sequence of a Sphingomonadaceae bacterium.</title>
        <authorList>
            <person name="Yan C."/>
        </authorList>
    </citation>
    <scope>NUCLEOTIDE SEQUENCE [LARGE SCALE GENOMIC DNA]</scope>
    <source>
        <strain evidence="2 3">SCSIO 66989</strain>
    </source>
</reference>
<dbReference type="EMBL" id="CP136594">
    <property type="protein sequence ID" value="WOE73923.1"/>
    <property type="molecule type" value="Genomic_DNA"/>
</dbReference>
<gene>
    <name evidence="2" type="ORF">RB602_08605</name>
</gene>
<organism evidence="2 3">
    <name type="scientific">Alterisphingorhabdus coralli</name>
    <dbReference type="NCBI Taxonomy" id="3071408"/>
    <lineage>
        <taxon>Bacteria</taxon>
        <taxon>Pseudomonadati</taxon>
        <taxon>Pseudomonadota</taxon>
        <taxon>Alphaproteobacteria</taxon>
        <taxon>Sphingomonadales</taxon>
        <taxon>Sphingomonadaceae</taxon>
        <taxon>Alterisphingorhabdus (ex Yan et al. 2024)</taxon>
    </lineage>
</organism>
<evidence type="ECO:0000313" key="3">
    <source>
        <dbReference type="Proteomes" id="UP001302429"/>
    </source>
</evidence>
<accession>A0AA97I000</accession>
<keyword evidence="3" id="KW-1185">Reference proteome</keyword>
<evidence type="ECO:0000256" key="1">
    <source>
        <dbReference type="SAM" id="SignalP"/>
    </source>
</evidence>
<proteinExistence type="predicted"/>
<protein>
    <submittedName>
        <fullName evidence="2">Uncharacterized protein</fullName>
    </submittedName>
</protein>
<keyword evidence="1" id="KW-0732">Signal</keyword>
<name>A0AA97I000_9SPHN</name>
<dbReference type="RefSeq" id="WP_317080151.1">
    <property type="nucleotide sequence ID" value="NZ_CP136594.1"/>
</dbReference>
<feature type="chain" id="PRO_5041736476" evidence="1">
    <location>
        <begin position="22"/>
        <end position="199"/>
    </location>
</feature>
<dbReference type="KEGG" id="acoa:RB602_08605"/>
<dbReference type="Proteomes" id="UP001302429">
    <property type="component" value="Chromosome"/>
</dbReference>
<evidence type="ECO:0000313" key="2">
    <source>
        <dbReference type="EMBL" id="WOE73923.1"/>
    </source>
</evidence>